<dbReference type="InterPro" id="IPR006509">
    <property type="entry name" value="RBM39_SF"/>
</dbReference>
<dbReference type="SUPFAM" id="SSF54928">
    <property type="entry name" value="RNA-binding domain, RBD"/>
    <property type="match status" value="2"/>
</dbReference>
<keyword evidence="5" id="KW-1185">Reference proteome</keyword>
<dbReference type="AlphaFoldDB" id="A0A0N4VFK0"/>
<dbReference type="Pfam" id="PF00076">
    <property type="entry name" value="RRM_1"/>
    <property type="match status" value="2"/>
</dbReference>
<feature type="region of interest" description="Disordered" evidence="2">
    <location>
        <begin position="21"/>
        <end position="47"/>
    </location>
</feature>
<organism evidence="6">
    <name type="scientific">Enterobius vermicularis</name>
    <name type="common">Human pinworm</name>
    <dbReference type="NCBI Taxonomy" id="51028"/>
    <lineage>
        <taxon>Eukaryota</taxon>
        <taxon>Metazoa</taxon>
        <taxon>Ecdysozoa</taxon>
        <taxon>Nematoda</taxon>
        <taxon>Chromadorea</taxon>
        <taxon>Rhabditida</taxon>
        <taxon>Spirurina</taxon>
        <taxon>Oxyuridomorpha</taxon>
        <taxon>Oxyuroidea</taxon>
        <taxon>Oxyuridae</taxon>
        <taxon>Enterobius</taxon>
    </lineage>
</organism>
<protein>
    <submittedName>
        <fullName evidence="6">RNA-binding protein 34</fullName>
    </submittedName>
</protein>
<dbReference type="EMBL" id="UXUI01009702">
    <property type="protein sequence ID" value="VDD94183.1"/>
    <property type="molecule type" value="Genomic_DNA"/>
</dbReference>
<gene>
    <name evidence="4" type="ORF">EVEC_LOCUS8934</name>
</gene>
<dbReference type="WBParaSite" id="EVEC_0000952401-mRNA-1">
    <property type="protein sequence ID" value="EVEC_0000952401-mRNA-1"/>
    <property type="gene ID" value="EVEC_0000952401"/>
</dbReference>
<dbReference type="GO" id="GO:0003723">
    <property type="term" value="F:RNA binding"/>
    <property type="evidence" value="ECO:0007669"/>
    <property type="project" value="UniProtKB-UniRule"/>
</dbReference>
<accession>A0A0N4VFK0</accession>
<feature type="domain" description="RRM" evidence="3">
    <location>
        <begin position="73"/>
        <end position="167"/>
    </location>
</feature>
<reference evidence="4 5" key="2">
    <citation type="submission" date="2018-10" db="EMBL/GenBank/DDBJ databases">
        <authorList>
            <consortium name="Pathogen Informatics"/>
        </authorList>
    </citation>
    <scope>NUCLEOTIDE SEQUENCE [LARGE SCALE GENOMIC DNA]</scope>
</reference>
<dbReference type="OrthoDB" id="442677at2759"/>
<dbReference type="SMART" id="SM00360">
    <property type="entry name" value="RRM"/>
    <property type="match status" value="2"/>
</dbReference>
<evidence type="ECO:0000313" key="4">
    <source>
        <dbReference type="EMBL" id="VDD94183.1"/>
    </source>
</evidence>
<sequence length="257" mass="28369">MSSNDYIPGALTSLLGLGEVPKKSKRDKRNIPEADAEESVASALFEKSTSSNKVATFCRKRSKQQRSPDELARTIFVGNVPVSTSKRDLRKFFSKFGIVEAVRQRCIIPSNGKTSKKVAAMKKEFSSNVRSLVFYVKFKNQESVVEAVKANGEKFGPNSLRVDYCDGKKEYSSQSTVFISNLPSLVSEDDLSEFFTMAGEVSFVRVVRDRGSGLGKGFGFVGFKDTSSVPVALKLDGSVFQQRNISVKNIEKKKVCI</sequence>
<dbReference type="Gene3D" id="3.30.70.330">
    <property type="match status" value="2"/>
</dbReference>
<evidence type="ECO:0000259" key="3">
    <source>
        <dbReference type="PROSITE" id="PS50102"/>
    </source>
</evidence>
<dbReference type="GO" id="GO:0005634">
    <property type="term" value="C:nucleus"/>
    <property type="evidence" value="ECO:0007669"/>
    <property type="project" value="InterPro"/>
</dbReference>
<reference evidence="6" key="1">
    <citation type="submission" date="2017-02" db="UniProtKB">
        <authorList>
            <consortium name="WormBaseParasite"/>
        </authorList>
    </citation>
    <scope>IDENTIFICATION</scope>
</reference>
<dbReference type="PANTHER" id="PTHR48036">
    <property type="entry name" value="SPLICING FACTOR (PAD-1), PUTATIVE (AFU_ORTHOLOGUE AFUA_1G15810)-RELATED"/>
    <property type="match status" value="1"/>
</dbReference>
<name>A0A0N4VFK0_ENTVE</name>
<evidence type="ECO:0000256" key="1">
    <source>
        <dbReference type="PROSITE-ProRule" id="PRU00176"/>
    </source>
</evidence>
<dbReference type="GO" id="GO:0006397">
    <property type="term" value="P:mRNA processing"/>
    <property type="evidence" value="ECO:0007669"/>
    <property type="project" value="InterPro"/>
</dbReference>
<evidence type="ECO:0000313" key="5">
    <source>
        <dbReference type="Proteomes" id="UP000274131"/>
    </source>
</evidence>
<feature type="domain" description="RRM" evidence="3">
    <location>
        <begin position="175"/>
        <end position="252"/>
    </location>
</feature>
<dbReference type="PROSITE" id="PS50102">
    <property type="entry name" value="RRM"/>
    <property type="match status" value="2"/>
</dbReference>
<dbReference type="InterPro" id="IPR012677">
    <property type="entry name" value="Nucleotide-bd_a/b_plait_sf"/>
</dbReference>
<keyword evidence="1" id="KW-0694">RNA-binding</keyword>
<evidence type="ECO:0000313" key="6">
    <source>
        <dbReference type="WBParaSite" id="EVEC_0000952401-mRNA-1"/>
    </source>
</evidence>
<dbReference type="InterPro" id="IPR035979">
    <property type="entry name" value="RBD_domain_sf"/>
</dbReference>
<dbReference type="InterPro" id="IPR000504">
    <property type="entry name" value="RRM_dom"/>
</dbReference>
<dbReference type="Proteomes" id="UP000274131">
    <property type="component" value="Unassembled WGS sequence"/>
</dbReference>
<evidence type="ECO:0000256" key="2">
    <source>
        <dbReference type="SAM" id="MobiDB-lite"/>
    </source>
</evidence>
<dbReference type="CDD" id="cd12394">
    <property type="entry name" value="RRM1_RBM34"/>
    <property type="match status" value="1"/>
</dbReference>
<dbReference type="STRING" id="51028.A0A0N4VFK0"/>
<proteinExistence type="predicted"/>